<name>A0A0A0CYL9_9PROT</name>
<comment type="catalytic activity">
    <reaction evidence="5">
        <text>S-(hydroxymethyl)glutathione = glutathione + formaldehyde</text>
        <dbReference type="Rhea" id="RHEA:22488"/>
        <dbReference type="ChEBI" id="CHEBI:16842"/>
        <dbReference type="ChEBI" id="CHEBI:57925"/>
        <dbReference type="ChEBI" id="CHEBI:58758"/>
        <dbReference type="EC" id="4.4.1.22"/>
    </reaction>
</comment>
<feature type="binding site" evidence="5">
    <location>
        <position position="48"/>
    </location>
    <ligand>
        <name>Zn(2+)</name>
        <dbReference type="ChEBI" id="CHEBI:29105"/>
        <label>2</label>
        <note>catalytic</note>
    </ligand>
</feature>
<dbReference type="PANTHER" id="PTHR33337:SF40">
    <property type="entry name" value="CENP-V_GFA DOMAIN-CONTAINING PROTEIN-RELATED"/>
    <property type="match status" value="1"/>
</dbReference>
<evidence type="ECO:0000313" key="8">
    <source>
        <dbReference type="Proteomes" id="UP000029995"/>
    </source>
</evidence>
<dbReference type="UniPathway" id="UPA00562">
    <property type="reaction ID" value="UER00621"/>
</dbReference>
<dbReference type="InterPro" id="IPR011057">
    <property type="entry name" value="Mss4-like_sf"/>
</dbReference>
<evidence type="ECO:0000256" key="4">
    <source>
        <dbReference type="ARBA" id="ARBA00023239"/>
    </source>
</evidence>
<dbReference type="HAMAP" id="MF_00723">
    <property type="entry name" value="Formald_GSH"/>
    <property type="match status" value="1"/>
</dbReference>
<dbReference type="SUPFAM" id="SSF51316">
    <property type="entry name" value="Mss4-like"/>
    <property type="match status" value="1"/>
</dbReference>
<reference evidence="7 8" key="1">
    <citation type="submission" date="2014-01" db="EMBL/GenBank/DDBJ databases">
        <title>Genome sequence determination for a cystic fibrosis isolate, Inquilinus limosus.</title>
        <authorList>
            <person name="Pino M."/>
            <person name="Di Conza J."/>
            <person name="Gutkind G."/>
        </authorList>
    </citation>
    <scope>NUCLEOTIDE SEQUENCE [LARGE SCALE GENOMIC DNA]</scope>
    <source>
        <strain evidence="7 8">MP06</strain>
    </source>
</reference>
<proteinExistence type="inferred from homology"/>
<dbReference type="GO" id="GO:0051907">
    <property type="term" value="F:S-(hydroxymethyl)glutathione synthase activity"/>
    <property type="evidence" value="ECO:0007669"/>
    <property type="project" value="UniProtKB-UniRule"/>
</dbReference>
<dbReference type="PROSITE" id="PS51891">
    <property type="entry name" value="CENP_V_GFA"/>
    <property type="match status" value="1"/>
</dbReference>
<comment type="function">
    <text evidence="5">Catalyzes the condensation of formaldehyde and glutathione to S-hydroxymethylglutathione.</text>
</comment>
<feature type="binding site" evidence="5">
    <location>
        <position position="27"/>
    </location>
    <ligand>
        <name>Zn(2+)</name>
        <dbReference type="ChEBI" id="CHEBI:29105"/>
        <label>1</label>
        <note>structural</note>
    </ligand>
</feature>
<dbReference type="RefSeq" id="WP_034847292.1">
    <property type="nucleotide sequence ID" value="NZ_JANX01000665.1"/>
</dbReference>
<gene>
    <name evidence="5" type="primary">gfa</name>
    <name evidence="7" type="ORF">P409_30465</name>
</gene>
<organism evidence="7 8">
    <name type="scientific">Inquilinus limosus MP06</name>
    <dbReference type="NCBI Taxonomy" id="1398085"/>
    <lineage>
        <taxon>Bacteria</taxon>
        <taxon>Pseudomonadati</taxon>
        <taxon>Pseudomonadota</taxon>
        <taxon>Alphaproteobacteria</taxon>
        <taxon>Rhodospirillales</taxon>
        <taxon>Rhodospirillaceae</taxon>
        <taxon>Inquilinus</taxon>
    </lineage>
</organism>
<dbReference type="EMBL" id="JANX01000665">
    <property type="protein sequence ID" value="KGM30875.1"/>
    <property type="molecule type" value="Genomic_DNA"/>
</dbReference>
<dbReference type="EC" id="4.4.1.22" evidence="5"/>
<dbReference type="GO" id="GO:0008270">
    <property type="term" value="F:zinc ion binding"/>
    <property type="evidence" value="ECO:0007669"/>
    <property type="project" value="UniProtKB-UniRule"/>
</dbReference>
<evidence type="ECO:0000259" key="6">
    <source>
        <dbReference type="PROSITE" id="PS51891"/>
    </source>
</evidence>
<accession>A0A0A0CYL9</accession>
<feature type="binding site" evidence="5">
    <location>
        <position position="53"/>
    </location>
    <ligand>
        <name>Zn(2+)</name>
        <dbReference type="ChEBI" id="CHEBI:29105"/>
        <label>2</label>
        <note>catalytic</note>
    </ligand>
</feature>
<protein>
    <recommendedName>
        <fullName evidence="5">Glutathione-dependent formaldehyde-activating enzyme</fullName>
        <ecNumber evidence="5">4.4.1.22</ecNumber>
    </recommendedName>
    <alternativeName>
        <fullName evidence="5">S-(hydroxymethyl)glutathione synthase</fullName>
    </alternativeName>
</protein>
<evidence type="ECO:0000256" key="3">
    <source>
        <dbReference type="ARBA" id="ARBA00022833"/>
    </source>
</evidence>
<dbReference type="GO" id="GO:0046294">
    <property type="term" value="P:formaldehyde catabolic process"/>
    <property type="evidence" value="ECO:0007669"/>
    <property type="project" value="UniProtKB-UniRule"/>
</dbReference>
<feature type="domain" description="CENP-V/GFA" evidence="6">
    <location>
        <begin position="20"/>
        <end position="166"/>
    </location>
</feature>
<dbReference type="NCBIfam" id="TIGR02820">
    <property type="entry name" value="formald_GSH"/>
    <property type="match status" value="1"/>
</dbReference>
<dbReference type="InterPro" id="IPR014185">
    <property type="entry name" value="Formald_GSH"/>
</dbReference>
<dbReference type="Gene3D" id="3.90.1590.10">
    <property type="entry name" value="glutathione-dependent formaldehyde- activating enzyme (gfa)"/>
    <property type="match status" value="1"/>
</dbReference>
<feature type="binding site" evidence="5">
    <location>
        <position position="95"/>
    </location>
    <ligand>
        <name>Zn(2+)</name>
        <dbReference type="ChEBI" id="CHEBI:29105"/>
        <label>1</label>
        <note>structural</note>
    </ligand>
</feature>
<comment type="similarity">
    <text evidence="1 5">Belongs to the Gfa family.</text>
</comment>
<sequence length="189" mass="20206">MSESIHPVVDGGVRQGSGSFQGGTLTCLCTDRPVKVRIEGDVAHNHACGCTKCWKPKGVNFSVVAVVPSDKVTVLENGDKLAVVDPSALIQRHACKQCGVHLYGPVERDHPFKGLSFIHPERFDNSGYAAPTFAAFVSSIIESGVDPSRMDGVRARLKELGLPPYDCLSPGLMDYVATWTAKRSGALPA</sequence>
<dbReference type="OrthoDB" id="9011205at2"/>
<comment type="pathway">
    <text evidence="5">One-carbon metabolism; formaldehyde degradation; formate from formaldehyde (glutathione route): step 1/3.</text>
</comment>
<feature type="binding site" evidence="5">
    <location>
        <position position="98"/>
    </location>
    <ligand>
        <name>Zn(2+)</name>
        <dbReference type="ChEBI" id="CHEBI:29105"/>
        <label>1</label>
        <note>structural</note>
    </ligand>
</feature>
<dbReference type="PANTHER" id="PTHR33337">
    <property type="entry name" value="GFA DOMAIN-CONTAINING PROTEIN"/>
    <property type="match status" value="1"/>
</dbReference>
<keyword evidence="3 5" id="KW-0862">Zinc</keyword>
<feature type="binding site" evidence="5">
    <location>
        <position position="50"/>
    </location>
    <ligand>
        <name>Zn(2+)</name>
        <dbReference type="ChEBI" id="CHEBI:29105"/>
        <label>2</label>
        <note>catalytic</note>
    </ligand>
</feature>
<evidence type="ECO:0000256" key="2">
    <source>
        <dbReference type="ARBA" id="ARBA00022723"/>
    </source>
</evidence>
<comment type="caution">
    <text evidence="7">The sequence shown here is derived from an EMBL/GenBank/DDBJ whole genome shotgun (WGS) entry which is preliminary data.</text>
</comment>
<dbReference type="AlphaFoldDB" id="A0A0A0CYL9"/>
<dbReference type="Proteomes" id="UP000029995">
    <property type="component" value="Unassembled WGS sequence"/>
</dbReference>
<feature type="binding site" evidence="5">
    <location>
        <position position="29"/>
    </location>
    <ligand>
        <name>Zn(2+)</name>
        <dbReference type="ChEBI" id="CHEBI:29105"/>
        <label>1</label>
        <note>structural</note>
    </ligand>
</feature>
<keyword evidence="4 5" id="KW-0456">Lyase</keyword>
<dbReference type="PIRSF" id="PIRSF033318">
    <property type="entry name" value="Formald_GSH"/>
    <property type="match status" value="1"/>
</dbReference>
<dbReference type="NCBIfam" id="NF003829">
    <property type="entry name" value="PRK05417.1"/>
    <property type="match status" value="1"/>
</dbReference>
<evidence type="ECO:0000256" key="5">
    <source>
        <dbReference type="HAMAP-Rule" id="MF_00723"/>
    </source>
</evidence>
<dbReference type="Pfam" id="PF04828">
    <property type="entry name" value="GFA"/>
    <property type="match status" value="1"/>
</dbReference>
<evidence type="ECO:0000313" key="7">
    <source>
        <dbReference type="EMBL" id="KGM30875.1"/>
    </source>
</evidence>
<dbReference type="InterPro" id="IPR006913">
    <property type="entry name" value="CENP-V/GFA"/>
</dbReference>
<evidence type="ECO:0000256" key="1">
    <source>
        <dbReference type="ARBA" id="ARBA00005495"/>
    </source>
</evidence>
<comment type="cofactor">
    <cofactor evidence="5">
        <name>Zn(2+)</name>
        <dbReference type="ChEBI" id="CHEBI:29105"/>
    </cofactor>
    <text evidence="5">Binds 2 Zn(2+) ions per subunit.</text>
</comment>
<keyword evidence="2 5" id="KW-0479">Metal-binding</keyword>